<feature type="transmembrane region" description="Helical" evidence="5">
    <location>
        <begin position="178"/>
        <end position="195"/>
    </location>
</feature>
<gene>
    <name evidence="8" type="ORF">FSP39_020214</name>
</gene>
<dbReference type="GO" id="GO:0005230">
    <property type="term" value="F:extracellular ligand-gated monoatomic ion channel activity"/>
    <property type="evidence" value="ECO:0007669"/>
    <property type="project" value="InterPro"/>
</dbReference>
<name>A0AA88Y086_PINIB</name>
<keyword evidence="4 5" id="KW-0472">Membrane</keyword>
<dbReference type="CDD" id="cd19051">
    <property type="entry name" value="LGIC_TM_cation"/>
    <property type="match status" value="1"/>
</dbReference>
<dbReference type="InterPro" id="IPR006029">
    <property type="entry name" value="Neurotrans-gated_channel_TM"/>
</dbReference>
<feature type="domain" description="Neurotransmitter-gated ion-channel transmembrane" evidence="7">
    <location>
        <begin position="153"/>
        <end position="240"/>
    </location>
</feature>
<evidence type="ECO:0000256" key="2">
    <source>
        <dbReference type="ARBA" id="ARBA00022692"/>
    </source>
</evidence>
<dbReference type="GO" id="GO:0016020">
    <property type="term" value="C:membrane"/>
    <property type="evidence" value="ECO:0007669"/>
    <property type="project" value="UniProtKB-SubCell"/>
</dbReference>
<evidence type="ECO:0000256" key="3">
    <source>
        <dbReference type="ARBA" id="ARBA00022989"/>
    </source>
</evidence>
<dbReference type="InterPro" id="IPR006202">
    <property type="entry name" value="Neur_chan_lig-bd"/>
</dbReference>
<keyword evidence="9" id="KW-1185">Reference proteome</keyword>
<evidence type="ECO:0000259" key="6">
    <source>
        <dbReference type="Pfam" id="PF02931"/>
    </source>
</evidence>
<keyword evidence="2 5" id="KW-0812">Transmembrane</keyword>
<evidence type="ECO:0000256" key="4">
    <source>
        <dbReference type="ARBA" id="ARBA00023136"/>
    </source>
</evidence>
<dbReference type="InterPro" id="IPR036719">
    <property type="entry name" value="Neuro-gated_channel_TM_sf"/>
</dbReference>
<evidence type="ECO:0000259" key="7">
    <source>
        <dbReference type="Pfam" id="PF02932"/>
    </source>
</evidence>
<comment type="caution">
    <text evidence="8">The sequence shown here is derived from an EMBL/GenBank/DDBJ whole genome shotgun (WGS) entry which is preliminary data.</text>
</comment>
<dbReference type="InterPro" id="IPR006201">
    <property type="entry name" value="Neur_channel"/>
</dbReference>
<dbReference type="Pfam" id="PF02931">
    <property type="entry name" value="Neur_chan_LBD"/>
    <property type="match status" value="1"/>
</dbReference>
<dbReference type="Gene3D" id="1.20.58.390">
    <property type="entry name" value="Neurotransmitter-gated ion-channel transmembrane domain"/>
    <property type="match status" value="1"/>
</dbReference>
<protein>
    <recommendedName>
        <fullName evidence="10">Neurotransmitter-gated ion-channel ligand-binding domain-containing protein</fullName>
    </recommendedName>
</protein>
<feature type="transmembrane region" description="Helical" evidence="5">
    <location>
        <begin position="148"/>
        <end position="171"/>
    </location>
</feature>
<evidence type="ECO:0000313" key="8">
    <source>
        <dbReference type="EMBL" id="KAK3091491.1"/>
    </source>
</evidence>
<accession>A0AA88Y086</accession>
<organism evidence="8 9">
    <name type="scientific">Pinctada imbricata</name>
    <name type="common">Atlantic pearl-oyster</name>
    <name type="synonym">Pinctada martensii</name>
    <dbReference type="NCBI Taxonomy" id="66713"/>
    <lineage>
        <taxon>Eukaryota</taxon>
        <taxon>Metazoa</taxon>
        <taxon>Spiralia</taxon>
        <taxon>Lophotrochozoa</taxon>
        <taxon>Mollusca</taxon>
        <taxon>Bivalvia</taxon>
        <taxon>Autobranchia</taxon>
        <taxon>Pteriomorphia</taxon>
        <taxon>Pterioida</taxon>
        <taxon>Pterioidea</taxon>
        <taxon>Pteriidae</taxon>
        <taxon>Pinctada</taxon>
    </lineage>
</organism>
<dbReference type="InterPro" id="IPR038050">
    <property type="entry name" value="Neuro_actylchol_rec"/>
</dbReference>
<keyword evidence="3 5" id="KW-1133">Transmembrane helix</keyword>
<evidence type="ECO:0000256" key="1">
    <source>
        <dbReference type="ARBA" id="ARBA00004141"/>
    </source>
</evidence>
<dbReference type="Pfam" id="PF02932">
    <property type="entry name" value="Neur_chan_memb"/>
    <property type="match status" value="1"/>
</dbReference>
<evidence type="ECO:0008006" key="10">
    <source>
        <dbReference type="Google" id="ProtNLM"/>
    </source>
</evidence>
<dbReference type="InterPro" id="IPR036734">
    <property type="entry name" value="Neur_chan_lig-bd_sf"/>
</dbReference>
<dbReference type="Proteomes" id="UP001186944">
    <property type="component" value="Unassembled WGS sequence"/>
</dbReference>
<dbReference type="PANTHER" id="PTHR18945">
    <property type="entry name" value="NEUROTRANSMITTER GATED ION CHANNEL"/>
    <property type="match status" value="1"/>
</dbReference>
<dbReference type="SUPFAM" id="SSF90112">
    <property type="entry name" value="Neurotransmitter-gated ion-channel transmembrane pore"/>
    <property type="match status" value="1"/>
</dbReference>
<dbReference type="AlphaFoldDB" id="A0AA88Y086"/>
<feature type="domain" description="Neurotransmitter-gated ion-channel ligand-binding" evidence="6">
    <location>
        <begin position="2"/>
        <end position="146"/>
    </location>
</feature>
<dbReference type="Gene3D" id="2.70.170.10">
    <property type="entry name" value="Neurotransmitter-gated ion-channel ligand-binding domain"/>
    <property type="match status" value="1"/>
</dbReference>
<proteinExistence type="predicted"/>
<comment type="subcellular location">
    <subcellularLocation>
        <location evidence="1">Membrane</location>
        <topology evidence="1">Multi-pass membrane protein</topology>
    </subcellularLocation>
</comment>
<feature type="transmembrane region" description="Helical" evidence="5">
    <location>
        <begin position="321"/>
        <end position="341"/>
    </location>
</feature>
<evidence type="ECO:0000313" key="9">
    <source>
        <dbReference type="Proteomes" id="UP001186944"/>
    </source>
</evidence>
<dbReference type="EMBL" id="VSWD01000010">
    <property type="protein sequence ID" value="KAK3091491.1"/>
    <property type="molecule type" value="Genomic_DNA"/>
</dbReference>
<dbReference type="GO" id="GO:0004888">
    <property type="term" value="F:transmembrane signaling receptor activity"/>
    <property type="evidence" value="ECO:0007669"/>
    <property type="project" value="InterPro"/>
</dbReference>
<evidence type="ECO:0000256" key="5">
    <source>
        <dbReference type="SAM" id="Phobius"/>
    </source>
</evidence>
<dbReference type="CDD" id="cd18989">
    <property type="entry name" value="LGIC_ECD_cation"/>
    <property type="match status" value="1"/>
</dbReference>
<sequence>MDQSLSWDPNDYGGLTRVKVQANNLWMPNIGIGNAAENGEVLNPDFIGMFLRVHHDGRVAIRYSGTMRTMCTPNAYYYPFDFHTCPVALVVFGYDKTEIKLRAKGYKENDQAFLRHAEWLVKLGKVGKVFSFYPTVSIDVHLQRRPGYIFLTTILPLLMLVLLQVLVFLLPVESGERISYSITMFLSYAVFMTIVTEKMPPSDPVSLMSHFLTFLLANGALILIANVCILGIYYKRNSDDIPRCLRGMTSCILRKNKGHKNVVDVDPMDIKEQRKEAEAMGIENVDMIYCLDSPKQFLPDTMMYPLPQDIRWRMVARALDIVCFIFFISDLVVFIIFFYFLQYDY</sequence>
<feature type="transmembrane region" description="Helical" evidence="5">
    <location>
        <begin position="207"/>
        <end position="233"/>
    </location>
</feature>
<dbReference type="SUPFAM" id="SSF63712">
    <property type="entry name" value="Nicotinic receptor ligand binding domain-like"/>
    <property type="match status" value="1"/>
</dbReference>
<reference evidence="8" key="1">
    <citation type="submission" date="2019-08" db="EMBL/GenBank/DDBJ databases">
        <title>The improved chromosome-level genome for the pearl oyster Pinctada fucata martensii using PacBio sequencing and Hi-C.</title>
        <authorList>
            <person name="Zheng Z."/>
        </authorList>
    </citation>
    <scope>NUCLEOTIDE SEQUENCE</scope>
    <source>
        <strain evidence="8">ZZ-2019</strain>
        <tissue evidence="8">Adductor muscle</tissue>
    </source>
</reference>